<evidence type="ECO:0000313" key="2">
    <source>
        <dbReference type="Proteomes" id="UP001179121"/>
    </source>
</evidence>
<reference evidence="1" key="1">
    <citation type="submission" date="2022-10" db="EMBL/GenBank/DDBJ databases">
        <authorList>
            <person name="Koch H."/>
        </authorList>
    </citation>
    <scope>NUCLEOTIDE SEQUENCE</scope>
    <source>
        <strain evidence="1">DNF</strain>
    </source>
</reference>
<dbReference type="EMBL" id="OX365700">
    <property type="protein sequence ID" value="CAI4031115.1"/>
    <property type="molecule type" value="Genomic_DNA"/>
</dbReference>
<dbReference type="InterPro" id="IPR012657">
    <property type="entry name" value="23S_rRNA-intervening_sequence"/>
</dbReference>
<sequence length="95" mass="10729">MDAQRGQNLNIAEGAGCDSETDFRRFLWYAYHSVHEVVTCLELARRLKLFSDGVGNLDYLLDAGDKLAAMIYRFITRLEPHRKPAPSKTRRAGSG</sequence>
<dbReference type="AlphaFoldDB" id="A0AA86MY06"/>
<organism evidence="1 2">
    <name type="scientific">Nitrospira tepida</name>
    <dbReference type="NCBI Taxonomy" id="2973512"/>
    <lineage>
        <taxon>Bacteria</taxon>
        <taxon>Pseudomonadati</taxon>
        <taxon>Nitrospirota</taxon>
        <taxon>Nitrospiria</taxon>
        <taxon>Nitrospirales</taxon>
        <taxon>Nitrospiraceae</taxon>
        <taxon>Nitrospira</taxon>
    </lineage>
</organism>
<dbReference type="KEGG" id="nti:DNFV4_01546"/>
<evidence type="ECO:0000313" key="1">
    <source>
        <dbReference type="EMBL" id="CAI4031115.1"/>
    </source>
</evidence>
<dbReference type="SUPFAM" id="SSF158446">
    <property type="entry name" value="IVS-encoded protein-like"/>
    <property type="match status" value="1"/>
</dbReference>
<protein>
    <recommendedName>
        <fullName evidence="3">Four helix bundle protein</fullName>
    </recommendedName>
</protein>
<dbReference type="Pfam" id="PF05635">
    <property type="entry name" value="23S_rRNA_IVP"/>
    <property type="match status" value="1"/>
</dbReference>
<evidence type="ECO:0008006" key="3">
    <source>
        <dbReference type="Google" id="ProtNLM"/>
    </source>
</evidence>
<keyword evidence="2" id="KW-1185">Reference proteome</keyword>
<name>A0AA86MY06_9BACT</name>
<dbReference type="NCBIfam" id="TIGR02436">
    <property type="entry name" value="four helix bundle protein"/>
    <property type="match status" value="1"/>
</dbReference>
<dbReference type="Proteomes" id="UP001179121">
    <property type="component" value="Chromosome"/>
</dbReference>
<proteinExistence type="predicted"/>
<accession>A0AA86MY06</accession>
<dbReference type="RefSeq" id="WP_289268074.1">
    <property type="nucleotide sequence ID" value="NZ_OX365700.1"/>
</dbReference>
<dbReference type="Gene3D" id="1.20.1440.60">
    <property type="entry name" value="23S rRNA-intervening sequence"/>
    <property type="match status" value="1"/>
</dbReference>
<gene>
    <name evidence="1" type="ORF">DNFV4_01546</name>
</gene>
<dbReference type="InterPro" id="IPR036583">
    <property type="entry name" value="23S_rRNA_IVS_sf"/>
</dbReference>